<accession>A0A2P5ESY9</accession>
<proteinExistence type="predicted"/>
<dbReference type="OrthoDB" id="10505065at2759"/>
<gene>
    <name evidence="1" type="ORF">TorRG33x02_155770</name>
</gene>
<name>A0A2P5ESY9_TREOI</name>
<organism evidence="1 2">
    <name type="scientific">Trema orientale</name>
    <name type="common">Charcoal tree</name>
    <name type="synonym">Celtis orientalis</name>
    <dbReference type="NCBI Taxonomy" id="63057"/>
    <lineage>
        <taxon>Eukaryota</taxon>
        <taxon>Viridiplantae</taxon>
        <taxon>Streptophyta</taxon>
        <taxon>Embryophyta</taxon>
        <taxon>Tracheophyta</taxon>
        <taxon>Spermatophyta</taxon>
        <taxon>Magnoliopsida</taxon>
        <taxon>eudicotyledons</taxon>
        <taxon>Gunneridae</taxon>
        <taxon>Pentapetalae</taxon>
        <taxon>rosids</taxon>
        <taxon>fabids</taxon>
        <taxon>Rosales</taxon>
        <taxon>Cannabaceae</taxon>
        <taxon>Trema</taxon>
    </lineage>
</organism>
<evidence type="ECO:0000313" key="1">
    <source>
        <dbReference type="EMBL" id="PON88672.1"/>
    </source>
</evidence>
<protein>
    <submittedName>
        <fullName evidence="1">Uncharacterized protein</fullName>
    </submittedName>
</protein>
<dbReference type="Proteomes" id="UP000237000">
    <property type="component" value="Unassembled WGS sequence"/>
</dbReference>
<comment type="caution">
    <text evidence="1">The sequence shown here is derived from an EMBL/GenBank/DDBJ whole genome shotgun (WGS) entry which is preliminary data.</text>
</comment>
<dbReference type="EMBL" id="JXTC01000103">
    <property type="protein sequence ID" value="PON88672.1"/>
    <property type="molecule type" value="Genomic_DNA"/>
</dbReference>
<sequence length="102" mass="11706">TQVLELNYTKKTRLRSTKTKVVVIVKVIVVQKITYSHSSFETLQPPKVSRRVQKESKDLPTWFSPSSKDSARPIFFRNCAARTSFLEEKQGQSLPPNSSTHR</sequence>
<keyword evidence="2" id="KW-1185">Reference proteome</keyword>
<dbReference type="InParanoid" id="A0A2P5ESY9"/>
<reference evidence="2" key="1">
    <citation type="submission" date="2016-06" db="EMBL/GenBank/DDBJ databases">
        <title>Parallel loss of symbiosis genes in relatives of nitrogen-fixing non-legume Parasponia.</title>
        <authorList>
            <person name="Van Velzen R."/>
            <person name="Holmer R."/>
            <person name="Bu F."/>
            <person name="Rutten L."/>
            <person name="Van Zeijl A."/>
            <person name="Liu W."/>
            <person name="Santuari L."/>
            <person name="Cao Q."/>
            <person name="Sharma T."/>
            <person name="Shen D."/>
            <person name="Roswanjaya Y."/>
            <person name="Wardhani T."/>
            <person name="Kalhor M.S."/>
            <person name="Jansen J."/>
            <person name="Van den Hoogen J."/>
            <person name="Gungor B."/>
            <person name="Hartog M."/>
            <person name="Hontelez J."/>
            <person name="Verver J."/>
            <person name="Yang W.-C."/>
            <person name="Schijlen E."/>
            <person name="Repin R."/>
            <person name="Schilthuizen M."/>
            <person name="Schranz E."/>
            <person name="Heidstra R."/>
            <person name="Miyata K."/>
            <person name="Fedorova E."/>
            <person name="Kohlen W."/>
            <person name="Bisseling T."/>
            <person name="Smit S."/>
            <person name="Geurts R."/>
        </authorList>
    </citation>
    <scope>NUCLEOTIDE SEQUENCE [LARGE SCALE GENOMIC DNA]</scope>
    <source>
        <strain evidence="2">cv. RG33-2</strain>
    </source>
</reference>
<feature type="non-terminal residue" evidence="1">
    <location>
        <position position="1"/>
    </location>
</feature>
<dbReference type="AlphaFoldDB" id="A0A2P5ESY9"/>
<evidence type="ECO:0000313" key="2">
    <source>
        <dbReference type="Proteomes" id="UP000237000"/>
    </source>
</evidence>